<sequence length="127" mass="14525">MIGHGAIAYDKLGDRTEGCATHVSHIVGRLDRLQYNKHAFTQPSVMLREKLKQELDRLNEDQLKKIADFITLIESGSDRITSSFVPFWQTATAAERAREFRDWIAQLPTTSVSLPDEAFSRDLIYEE</sequence>
<comment type="caution">
    <text evidence="1">The sequence shown here is derived from an EMBL/GenBank/DDBJ whole genome shotgun (WGS) entry which is preliminary data.</text>
</comment>
<evidence type="ECO:0000313" key="1">
    <source>
        <dbReference type="EMBL" id="GET40608.1"/>
    </source>
</evidence>
<dbReference type="AlphaFoldDB" id="A0AAV3XEE9"/>
<dbReference type="Proteomes" id="UP001050975">
    <property type="component" value="Unassembled WGS sequence"/>
</dbReference>
<keyword evidence="2" id="KW-1185">Reference proteome</keyword>
<organism evidence="1 2">
    <name type="scientific">Microseira wollei NIES-4236</name>
    <dbReference type="NCBI Taxonomy" id="2530354"/>
    <lineage>
        <taxon>Bacteria</taxon>
        <taxon>Bacillati</taxon>
        <taxon>Cyanobacteriota</taxon>
        <taxon>Cyanophyceae</taxon>
        <taxon>Oscillatoriophycideae</taxon>
        <taxon>Aerosakkonematales</taxon>
        <taxon>Aerosakkonemataceae</taxon>
        <taxon>Microseira</taxon>
    </lineage>
</organism>
<proteinExistence type="predicted"/>
<dbReference type="RefSeq" id="WP_226586586.1">
    <property type="nucleotide sequence ID" value="NZ_BLAY01000095.1"/>
</dbReference>
<reference evidence="1" key="1">
    <citation type="submission" date="2019-10" db="EMBL/GenBank/DDBJ databases">
        <title>Draft genome sequece of Microseira wollei NIES-4236.</title>
        <authorList>
            <person name="Yamaguchi H."/>
            <person name="Suzuki S."/>
            <person name="Kawachi M."/>
        </authorList>
    </citation>
    <scope>NUCLEOTIDE SEQUENCE</scope>
    <source>
        <strain evidence="1">NIES-4236</strain>
    </source>
</reference>
<accession>A0AAV3XEE9</accession>
<dbReference type="EMBL" id="BLAY01000095">
    <property type="protein sequence ID" value="GET40608.1"/>
    <property type="molecule type" value="Genomic_DNA"/>
</dbReference>
<name>A0AAV3XEE9_9CYAN</name>
<evidence type="ECO:0000313" key="2">
    <source>
        <dbReference type="Proteomes" id="UP001050975"/>
    </source>
</evidence>
<protein>
    <submittedName>
        <fullName evidence="1">Uncharacterized protein</fullName>
    </submittedName>
</protein>
<gene>
    <name evidence="1" type="ORF">MiSe_54190</name>
</gene>